<dbReference type="GO" id="GO:0005886">
    <property type="term" value="C:plasma membrane"/>
    <property type="evidence" value="ECO:0007669"/>
    <property type="project" value="UniProtKB-SubCell"/>
</dbReference>
<dbReference type="Gene3D" id="3.40.50.1000">
    <property type="entry name" value="HAD superfamily/HAD-like"/>
    <property type="match status" value="1"/>
</dbReference>
<protein>
    <submittedName>
        <fullName evidence="12">Heavy metal translocating P-type ATPase</fullName>
        <ecNumber evidence="12">3.6.3.3</ecNumber>
    </submittedName>
</protein>
<name>F0RPI4_DEIPM</name>
<evidence type="ECO:0000256" key="5">
    <source>
        <dbReference type="ARBA" id="ARBA00022741"/>
    </source>
</evidence>
<evidence type="ECO:0000313" key="12">
    <source>
        <dbReference type="EMBL" id="ADY27290.1"/>
    </source>
</evidence>
<dbReference type="GO" id="GO:0019829">
    <property type="term" value="F:ATPase-coupled monoatomic cation transmembrane transporter activity"/>
    <property type="evidence" value="ECO:0007669"/>
    <property type="project" value="InterPro"/>
</dbReference>
<keyword evidence="9 10" id="KW-0472">Membrane</keyword>
<dbReference type="PRINTS" id="PR00119">
    <property type="entry name" value="CATATPASE"/>
</dbReference>
<dbReference type="OrthoDB" id="199028at2"/>
<evidence type="ECO:0000256" key="4">
    <source>
        <dbReference type="ARBA" id="ARBA00022723"/>
    </source>
</evidence>
<dbReference type="GO" id="GO:0046872">
    <property type="term" value="F:metal ion binding"/>
    <property type="evidence" value="ECO:0007669"/>
    <property type="project" value="UniProtKB-KW"/>
</dbReference>
<dbReference type="InterPro" id="IPR036163">
    <property type="entry name" value="HMA_dom_sf"/>
</dbReference>
<evidence type="ECO:0000256" key="7">
    <source>
        <dbReference type="ARBA" id="ARBA00022967"/>
    </source>
</evidence>
<dbReference type="Pfam" id="PF00403">
    <property type="entry name" value="HMA"/>
    <property type="match status" value="1"/>
</dbReference>
<dbReference type="NCBIfam" id="TIGR01525">
    <property type="entry name" value="ATPase-IB_hvy"/>
    <property type="match status" value="1"/>
</dbReference>
<comment type="caution">
    <text evidence="10">Lacks conserved residue(s) required for the propagation of feature annotation.</text>
</comment>
<evidence type="ECO:0000256" key="3">
    <source>
        <dbReference type="ARBA" id="ARBA00022692"/>
    </source>
</evidence>
<evidence type="ECO:0000256" key="9">
    <source>
        <dbReference type="ARBA" id="ARBA00023136"/>
    </source>
</evidence>
<dbReference type="PANTHER" id="PTHR48085:SF5">
    <property type="entry name" value="CADMIUM_ZINC-TRANSPORTING ATPASE HMA4-RELATED"/>
    <property type="match status" value="1"/>
</dbReference>
<comment type="subcellular location">
    <subcellularLocation>
        <location evidence="10">Cell membrane</location>
    </subcellularLocation>
    <subcellularLocation>
        <location evidence="1">Membrane</location>
        <topology evidence="1">Multi-pass membrane protein</topology>
    </subcellularLocation>
</comment>
<dbReference type="PROSITE" id="PS50846">
    <property type="entry name" value="HMA_2"/>
    <property type="match status" value="1"/>
</dbReference>
<keyword evidence="5 10" id="KW-0547">Nucleotide-binding</keyword>
<dbReference type="Pfam" id="PF00702">
    <property type="entry name" value="Hydrolase"/>
    <property type="match status" value="1"/>
</dbReference>
<dbReference type="InterPro" id="IPR006121">
    <property type="entry name" value="HMA_dom"/>
</dbReference>
<dbReference type="CDD" id="cd00371">
    <property type="entry name" value="HMA"/>
    <property type="match status" value="1"/>
</dbReference>
<feature type="transmembrane region" description="Helical" evidence="10">
    <location>
        <begin position="653"/>
        <end position="671"/>
    </location>
</feature>
<dbReference type="Proteomes" id="UP000007718">
    <property type="component" value="Plasmid pDEIPR01"/>
</dbReference>
<keyword evidence="12" id="KW-0378">Hydrolase</keyword>
<dbReference type="InterPro" id="IPR023299">
    <property type="entry name" value="ATPase_P-typ_cyto_dom_N"/>
</dbReference>
<dbReference type="SFLD" id="SFLDG00002">
    <property type="entry name" value="C1.7:_P-type_atpase_like"/>
    <property type="match status" value="1"/>
</dbReference>
<dbReference type="InterPro" id="IPR044492">
    <property type="entry name" value="P_typ_ATPase_HD_dom"/>
</dbReference>
<dbReference type="PANTHER" id="PTHR48085">
    <property type="entry name" value="CADMIUM/ZINC-TRANSPORTING ATPASE HMA2-RELATED"/>
    <property type="match status" value="1"/>
</dbReference>
<keyword evidence="7" id="KW-1278">Translocase</keyword>
<evidence type="ECO:0000256" key="1">
    <source>
        <dbReference type="ARBA" id="ARBA00004141"/>
    </source>
</evidence>
<sequence length="707" mass="72029">MSQPQPVQLNYHVQGLDCPNCVRTVDGLLCRLPGVSEVGLSHTTGRLQLQLDEAQTSRDTLERELRALGHPVTPDMPGASRGPGPAWYATPKGRLLLLGMGSAGLAALVARLYPAGAQAVFSAAALVAVAPLARQAWRAARHGNPFSINTLVTVAVLGAVLIGEAAEGAAVVALFALGEWLEGFAAGRARQGIEALAALTPRTAQLLEGGSVREVSADTLQPGQRVQVAAGARVPADGVIRAGASNLDDSPVTGESVPVHKEPGAAVYAGSVNGEGVLEIEVTRPASDGTLARIARLVEQAAEGKAPTQRLTDRFSRLYTPLVLLAGVLTATLPPLLTGAAWLPWVYKGLALLLIGCPCALVLSVPAAMTSALSAGARRGLLIGSGAVLETLAGVRTVALDKTGTLTAGRPQVTAVLGAGTLSEDEVLRLAAAVEGGSTHPLAQAIREAAQARGLNVPAATAAQALGGRGVQAVVEGQSLGVSSPRFAAEVAELDQDLRRHIAALEEAGHTVSVLHSGTRVLGTVALRDQARPEAAATLARLRALGMQSVMLTGDNARTAQAVAAELGIGRAEAELLPEDKLRLIGELPGPVAMVGDGINDAPALAGADAGIAMGGGTDVALETAGAALLSGRLSGVADLLELGRATMNNVRVNIALALGLKAAFLVTTLLGYTGLWLAVLADTGATVLVTLNALRLLAWRPTGREG</sequence>
<dbReference type="KEGG" id="dpt:Deipr_2160"/>
<evidence type="ECO:0000256" key="10">
    <source>
        <dbReference type="RuleBase" id="RU362081"/>
    </source>
</evidence>
<dbReference type="InterPro" id="IPR023214">
    <property type="entry name" value="HAD_sf"/>
</dbReference>
<geneLocation type="plasmid" evidence="12 13">
    <name>pDEIPR01</name>
</geneLocation>
<dbReference type="InterPro" id="IPR001757">
    <property type="entry name" value="P_typ_ATPase"/>
</dbReference>
<evidence type="ECO:0000256" key="8">
    <source>
        <dbReference type="ARBA" id="ARBA00022989"/>
    </source>
</evidence>
<evidence type="ECO:0000313" key="13">
    <source>
        <dbReference type="Proteomes" id="UP000007718"/>
    </source>
</evidence>
<dbReference type="PRINTS" id="PR00941">
    <property type="entry name" value="CDATPASE"/>
</dbReference>
<feature type="transmembrane region" description="Helical" evidence="10">
    <location>
        <begin position="349"/>
        <end position="369"/>
    </location>
</feature>
<dbReference type="SFLD" id="SFLDF00027">
    <property type="entry name" value="p-type_atpase"/>
    <property type="match status" value="1"/>
</dbReference>
<dbReference type="PROSITE" id="PS00154">
    <property type="entry name" value="ATPASE_E1_E2"/>
    <property type="match status" value="1"/>
</dbReference>
<gene>
    <name evidence="12" type="ordered locus">Deipr_2160</name>
</gene>
<dbReference type="SUPFAM" id="SSF81665">
    <property type="entry name" value="Calcium ATPase, transmembrane domain M"/>
    <property type="match status" value="1"/>
</dbReference>
<keyword evidence="13" id="KW-1185">Reference proteome</keyword>
<dbReference type="GO" id="GO:0005524">
    <property type="term" value="F:ATP binding"/>
    <property type="evidence" value="ECO:0007669"/>
    <property type="project" value="UniProtKB-UniRule"/>
</dbReference>
<comment type="similarity">
    <text evidence="2 10">Belongs to the cation transport ATPase (P-type) (TC 3.A.3) family. Type IB subfamily.</text>
</comment>
<dbReference type="Gene3D" id="2.70.150.10">
    <property type="entry name" value="Calcium-transporting ATPase, cytoplasmic transduction domain A"/>
    <property type="match status" value="1"/>
</dbReference>
<dbReference type="Gene3D" id="3.30.70.100">
    <property type="match status" value="1"/>
</dbReference>
<reference evidence="12 13" key="1">
    <citation type="submission" date="2011-02" db="EMBL/GenBank/DDBJ databases">
        <title>The complete sequence of plasmid1 of Deinococcus proteolyticus DSM 20540.</title>
        <authorList>
            <consortium name="US DOE Joint Genome Institute (JGI-PGF)"/>
            <person name="Lucas S."/>
            <person name="Copeland A."/>
            <person name="Lapidus A."/>
            <person name="Bruce D."/>
            <person name="Goodwin L."/>
            <person name="Pitluck S."/>
            <person name="Kyrpides N."/>
            <person name="Mavromatis K."/>
            <person name="Pagani I."/>
            <person name="Ivanova N."/>
            <person name="Ovchinnikova G."/>
            <person name="Zeytun A."/>
            <person name="Detter J.C."/>
            <person name="Han C."/>
            <person name="Land M."/>
            <person name="Hauser L."/>
            <person name="Markowitz V."/>
            <person name="Cheng J.-F."/>
            <person name="Hugenholtz P."/>
            <person name="Woyke T."/>
            <person name="Wu D."/>
            <person name="Pukall R."/>
            <person name="Steenblock K."/>
            <person name="Brambilla E."/>
            <person name="Klenk H.-P."/>
            <person name="Eisen J.A."/>
        </authorList>
    </citation>
    <scope>NUCLEOTIDE SEQUENCE [LARGE SCALE GENOMIC DNA]</scope>
    <source>
        <strain evidence="13">ATCC 35074 / DSM 20540 / JCM 6276 / NBRC 101906 / NCIMB 13154 / VKM Ac-1939 / CCM 2703 / MRP</strain>
        <plasmid evidence="13">Plasmid pDEIPR01</plasmid>
    </source>
</reference>
<keyword evidence="12" id="KW-0614">Plasmid</keyword>
<dbReference type="InterPro" id="IPR023298">
    <property type="entry name" value="ATPase_P-typ_TM_dom_sf"/>
</dbReference>
<dbReference type="SUPFAM" id="SSF55008">
    <property type="entry name" value="HMA, heavy metal-associated domain"/>
    <property type="match status" value="1"/>
</dbReference>
<dbReference type="AlphaFoldDB" id="F0RPI4"/>
<evidence type="ECO:0000256" key="2">
    <source>
        <dbReference type="ARBA" id="ARBA00006024"/>
    </source>
</evidence>
<keyword evidence="10" id="KW-1003">Cell membrane</keyword>
<dbReference type="InterPro" id="IPR027256">
    <property type="entry name" value="P-typ_ATPase_IB"/>
</dbReference>
<proteinExistence type="inferred from homology"/>
<keyword evidence="3 10" id="KW-0812">Transmembrane</keyword>
<dbReference type="SUPFAM" id="SSF81653">
    <property type="entry name" value="Calcium ATPase, transduction domain A"/>
    <property type="match status" value="1"/>
</dbReference>
<dbReference type="FunFam" id="2.70.150.10:FF:000002">
    <property type="entry name" value="Copper-transporting ATPase 1, putative"/>
    <property type="match status" value="1"/>
</dbReference>
<keyword evidence="4 10" id="KW-0479">Metal-binding</keyword>
<keyword evidence="8 10" id="KW-1133">Transmembrane helix</keyword>
<dbReference type="InterPro" id="IPR036412">
    <property type="entry name" value="HAD-like_sf"/>
</dbReference>
<dbReference type="InterPro" id="IPR051014">
    <property type="entry name" value="Cation_Transport_ATPase_IB"/>
</dbReference>
<evidence type="ECO:0000256" key="6">
    <source>
        <dbReference type="ARBA" id="ARBA00022840"/>
    </source>
</evidence>
<dbReference type="NCBIfam" id="TIGR01494">
    <property type="entry name" value="ATPase_P-type"/>
    <property type="match status" value="1"/>
</dbReference>
<dbReference type="Gene3D" id="3.40.1110.10">
    <property type="entry name" value="Calcium-transporting ATPase, cytoplasmic domain N"/>
    <property type="match status" value="1"/>
</dbReference>
<dbReference type="HOGENOM" id="CLU_001771_6_4_0"/>
<accession>F0RPI4</accession>
<feature type="transmembrane region" description="Helical" evidence="10">
    <location>
        <begin position="318"/>
        <end position="343"/>
    </location>
</feature>
<keyword evidence="6 10" id="KW-0067">ATP-binding</keyword>
<dbReference type="RefSeq" id="WP_013623022.1">
    <property type="nucleotide sequence ID" value="NC_015169.1"/>
</dbReference>
<dbReference type="InterPro" id="IPR059000">
    <property type="entry name" value="ATPase_P-type_domA"/>
</dbReference>
<dbReference type="SUPFAM" id="SSF56784">
    <property type="entry name" value="HAD-like"/>
    <property type="match status" value="1"/>
</dbReference>
<dbReference type="EMBL" id="CP002537">
    <property type="protein sequence ID" value="ADY27290.1"/>
    <property type="molecule type" value="Genomic_DNA"/>
</dbReference>
<evidence type="ECO:0000259" key="11">
    <source>
        <dbReference type="PROSITE" id="PS50846"/>
    </source>
</evidence>
<dbReference type="GO" id="GO:0015086">
    <property type="term" value="F:cadmium ion transmembrane transporter activity"/>
    <property type="evidence" value="ECO:0007669"/>
    <property type="project" value="TreeGrafter"/>
</dbReference>
<feature type="domain" description="HMA" evidence="11">
    <location>
        <begin position="7"/>
        <end position="73"/>
    </location>
</feature>
<dbReference type="InterPro" id="IPR008250">
    <property type="entry name" value="ATPase_P-typ_transduc_dom_A_sf"/>
</dbReference>
<dbReference type="SFLD" id="SFLDS00003">
    <property type="entry name" value="Haloacid_Dehalogenase"/>
    <property type="match status" value="1"/>
</dbReference>
<dbReference type="InterPro" id="IPR018303">
    <property type="entry name" value="ATPase_P-typ_P_site"/>
</dbReference>
<organism evidence="12 13">
    <name type="scientific">Deinococcus proteolyticus (strain ATCC 35074 / DSM 20540 / JCM 6276 / NBRC 101906 / NCIMB 13154 / VKM Ac-1939 / CCM 2703 / MRP)</name>
    <dbReference type="NCBI Taxonomy" id="693977"/>
    <lineage>
        <taxon>Bacteria</taxon>
        <taxon>Thermotogati</taxon>
        <taxon>Deinococcota</taxon>
        <taxon>Deinococci</taxon>
        <taxon>Deinococcales</taxon>
        <taxon>Deinococcaceae</taxon>
        <taxon>Deinococcus</taxon>
    </lineage>
</organism>
<dbReference type="Pfam" id="PF00122">
    <property type="entry name" value="E1-E2_ATPase"/>
    <property type="match status" value="1"/>
</dbReference>
<dbReference type="GO" id="GO:0016887">
    <property type="term" value="F:ATP hydrolysis activity"/>
    <property type="evidence" value="ECO:0007669"/>
    <property type="project" value="InterPro"/>
</dbReference>
<dbReference type="EC" id="3.6.3.3" evidence="12"/>